<keyword evidence="4 12" id="KW-0479">Metal-binding</keyword>
<comment type="caution">
    <text evidence="14">The sequence shown here is derived from an EMBL/GenBank/DDBJ whole genome shotgun (WGS) entry which is preliminary data.</text>
</comment>
<comment type="catalytic activity">
    <reaction evidence="7">
        <text>N-acetyl-D-glucosamine 6-phosphate + H2O = D-glucosamine 6-phosphate + acetate</text>
        <dbReference type="Rhea" id="RHEA:22936"/>
        <dbReference type="ChEBI" id="CHEBI:15377"/>
        <dbReference type="ChEBI" id="CHEBI:30089"/>
        <dbReference type="ChEBI" id="CHEBI:57513"/>
        <dbReference type="ChEBI" id="CHEBI:58725"/>
        <dbReference type="EC" id="3.5.1.25"/>
    </reaction>
</comment>
<evidence type="ECO:0000256" key="8">
    <source>
        <dbReference type="ARBA" id="ARBA00060590"/>
    </source>
</evidence>
<dbReference type="FunFam" id="3.20.20.140:FF:000004">
    <property type="entry name" value="N-acetylglucosamine-6-phosphate deacetylase"/>
    <property type="match status" value="1"/>
</dbReference>
<evidence type="ECO:0000256" key="4">
    <source>
        <dbReference type="ARBA" id="ARBA00022723"/>
    </source>
</evidence>
<dbReference type="InterPro" id="IPR003764">
    <property type="entry name" value="GlcNAc_6-P_deAcase"/>
</dbReference>
<dbReference type="PANTHER" id="PTHR11113:SF14">
    <property type="entry name" value="N-ACETYLGLUCOSAMINE-6-PHOSPHATE DEACETYLASE"/>
    <property type="match status" value="1"/>
</dbReference>
<feature type="binding site" evidence="11">
    <location>
        <begin position="305"/>
        <end position="307"/>
    </location>
    <ligand>
        <name>substrate</name>
    </ligand>
</feature>
<feature type="binding site" evidence="11">
    <location>
        <position position="137"/>
    </location>
    <ligand>
        <name>substrate</name>
    </ligand>
</feature>
<evidence type="ECO:0000256" key="7">
    <source>
        <dbReference type="ARBA" id="ARBA00047647"/>
    </source>
</evidence>
<feature type="active site" description="Proton donor/acceptor" evidence="10">
    <location>
        <position position="271"/>
    </location>
</feature>
<dbReference type="InterPro" id="IPR011059">
    <property type="entry name" value="Metal-dep_hydrolase_composite"/>
</dbReference>
<evidence type="ECO:0000256" key="1">
    <source>
        <dbReference type="ARBA" id="ARBA00010716"/>
    </source>
</evidence>
<dbReference type="GO" id="GO:0006046">
    <property type="term" value="P:N-acetylglucosamine catabolic process"/>
    <property type="evidence" value="ECO:0007669"/>
    <property type="project" value="TreeGrafter"/>
</dbReference>
<gene>
    <name evidence="14" type="ORF">BJ998_001583</name>
</gene>
<dbReference type="InterPro" id="IPR032466">
    <property type="entry name" value="Metal_Hydrolase"/>
</dbReference>
<feature type="binding site" evidence="11">
    <location>
        <position position="248"/>
    </location>
    <ligand>
        <name>substrate</name>
    </ligand>
</feature>
<dbReference type="CDD" id="cd00854">
    <property type="entry name" value="NagA"/>
    <property type="match status" value="1"/>
</dbReference>
<keyword evidence="15" id="KW-1185">Reference proteome</keyword>
<dbReference type="SUPFAM" id="SSF51338">
    <property type="entry name" value="Composite domain of metallo-dependent hydrolases"/>
    <property type="match status" value="1"/>
</dbReference>
<dbReference type="GO" id="GO:0008448">
    <property type="term" value="F:N-acetylglucosamine-6-phosphate deacetylase activity"/>
    <property type="evidence" value="ECO:0007669"/>
    <property type="project" value="UniProtKB-EC"/>
</dbReference>
<dbReference type="NCBIfam" id="TIGR00221">
    <property type="entry name" value="nagA"/>
    <property type="match status" value="1"/>
</dbReference>
<dbReference type="SUPFAM" id="SSF51556">
    <property type="entry name" value="Metallo-dependent hydrolases"/>
    <property type="match status" value="1"/>
</dbReference>
<feature type="domain" description="Amidohydrolase-related" evidence="13">
    <location>
        <begin position="52"/>
        <end position="378"/>
    </location>
</feature>
<dbReference type="GO" id="GO:0046872">
    <property type="term" value="F:metal ion binding"/>
    <property type="evidence" value="ECO:0007669"/>
    <property type="project" value="UniProtKB-KW"/>
</dbReference>
<sequence>MYLLRHARLVLPGGVVDDGRLAVDGEWITELGTGANGGPHAGTEVVDLTGYLVVPGFVDMHVHGGGGGSFGEDLEQARKVVEFHRAHGTTTSIASTVTMALPELERAVEALSGLVQDGLLAGIHLEGPFISKARCGAHDPALLREPEEHVIGKLLERGHGAVKMVTLATELTGGLRAVRQLTDNGVIAALGHTDSSYEQAREAIDAGVTVATHLFNAMRGLHHREPGPIAAMLESETVAVELVNDGHHLHDAAVELAFQAAGHSRVSLITDAMSAAGVGDGSYELGQLAVRVVDGVARLADNGSIAGSTLTMDNAFRRAVLVNQIPLEQAAVAASGTPARVLGIDDLVGSLEVGKRADLVVLDDRLAVAGVMSRGRWVTEVPAPLTTVDAQ</sequence>
<dbReference type="AlphaFoldDB" id="A0A7W9KD28"/>
<dbReference type="Gene3D" id="3.20.20.140">
    <property type="entry name" value="Metal-dependent hydrolases"/>
    <property type="match status" value="1"/>
</dbReference>
<evidence type="ECO:0000256" key="10">
    <source>
        <dbReference type="PIRSR" id="PIRSR038994-1"/>
    </source>
</evidence>
<dbReference type="InterPro" id="IPR006680">
    <property type="entry name" value="Amidohydro-rel"/>
</dbReference>
<evidence type="ECO:0000256" key="6">
    <source>
        <dbReference type="ARBA" id="ARBA00023277"/>
    </source>
</evidence>
<keyword evidence="6 9" id="KW-0119">Carbohydrate metabolism</keyword>
<dbReference type="Gene3D" id="2.30.40.10">
    <property type="entry name" value="Urease, subunit C, domain 1"/>
    <property type="match status" value="1"/>
</dbReference>
<comment type="similarity">
    <text evidence="1 9">Belongs to the metallo-dependent hydrolases superfamily. NagA family.</text>
</comment>
<organism evidence="14 15">
    <name type="scientific">Kutzneria kofuensis</name>
    <dbReference type="NCBI Taxonomy" id="103725"/>
    <lineage>
        <taxon>Bacteria</taxon>
        <taxon>Bacillati</taxon>
        <taxon>Actinomycetota</taxon>
        <taxon>Actinomycetes</taxon>
        <taxon>Pseudonocardiales</taxon>
        <taxon>Pseudonocardiaceae</taxon>
        <taxon>Kutzneria</taxon>
    </lineage>
</organism>
<evidence type="ECO:0000256" key="5">
    <source>
        <dbReference type="ARBA" id="ARBA00022801"/>
    </source>
</evidence>
<evidence type="ECO:0000313" key="15">
    <source>
        <dbReference type="Proteomes" id="UP000585638"/>
    </source>
</evidence>
<feature type="binding site" evidence="11">
    <location>
        <position position="224"/>
    </location>
    <ligand>
        <name>substrate</name>
    </ligand>
</feature>
<reference evidence="14 15" key="1">
    <citation type="submission" date="2020-08" db="EMBL/GenBank/DDBJ databases">
        <title>Sequencing the genomes of 1000 actinobacteria strains.</title>
        <authorList>
            <person name="Klenk H.-P."/>
        </authorList>
    </citation>
    <scope>NUCLEOTIDE SEQUENCE [LARGE SCALE GENOMIC DNA]</scope>
    <source>
        <strain evidence="14 15">DSM 43851</strain>
    </source>
</reference>
<accession>A0A7W9KD28</accession>
<evidence type="ECO:0000256" key="9">
    <source>
        <dbReference type="PIRNR" id="PIRNR038994"/>
    </source>
</evidence>
<dbReference type="RefSeq" id="WP_184859820.1">
    <property type="nucleotide sequence ID" value="NZ_JACHIR010000001.1"/>
</dbReference>
<evidence type="ECO:0000313" key="14">
    <source>
        <dbReference type="EMBL" id="MBB5890387.1"/>
    </source>
</evidence>
<comment type="cofactor">
    <cofactor evidence="12">
        <name>a divalent metal cation</name>
        <dbReference type="ChEBI" id="CHEBI:60240"/>
    </cofactor>
    <text evidence="12">Binds 1 divalent metal cation per subunit.</text>
</comment>
<evidence type="ECO:0000256" key="3">
    <source>
        <dbReference type="ARBA" id="ARBA00018029"/>
    </source>
</evidence>
<feature type="binding site" evidence="12">
    <location>
        <position position="192"/>
    </location>
    <ligand>
        <name>Zn(2+)</name>
        <dbReference type="ChEBI" id="CHEBI:29105"/>
    </ligand>
</feature>
<dbReference type="PIRSF" id="PIRSF038994">
    <property type="entry name" value="NagA"/>
    <property type="match status" value="1"/>
</dbReference>
<dbReference type="EMBL" id="JACHIR010000001">
    <property type="protein sequence ID" value="MBB5890387.1"/>
    <property type="molecule type" value="Genomic_DNA"/>
</dbReference>
<feature type="binding site" evidence="12">
    <location>
        <position position="126"/>
    </location>
    <ligand>
        <name>Zn(2+)</name>
        <dbReference type="ChEBI" id="CHEBI:29105"/>
    </ligand>
</feature>
<evidence type="ECO:0000256" key="11">
    <source>
        <dbReference type="PIRSR" id="PIRSR038994-2"/>
    </source>
</evidence>
<dbReference type="Pfam" id="PF01979">
    <property type="entry name" value="Amidohydro_1"/>
    <property type="match status" value="1"/>
</dbReference>
<name>A0A7W9KD28_9PSEU</name>
<proteinExistence type="inferred from homology"/>
<evidence type="ECO:0000256" key="12">
    <source>
        <dbReference type="PIRSR" id="PIRSR038994-3"/>
    </source>
</evidence>
<keyword evidence="5 9" id="KW-0378">Hydrolase</keyword>
<feature type="binding site" evidence="12">
    <location>
        <position position="213"/>
    </location>
    <ligand>
        <name>Zn(2+)</name>
        <dbReference type="ChEBI" id="CHEBI:29105"/>
    </ligand>
</feature>
<protein>
    <recommendedName>
        <fullName evidence="3">N-acetylglucosamine-6-phosphate deacetylase</fullName>
        <ecNumber evidence="2">3.5.1.25</ecNumber>
    </recommendedName>
</protein>
<evidence type="ECO:0000256" key="2">
    <source>
        <dbReference type="ARBA" id="ARBA00011899"/>
    </source>
</evidence>
<dbReference type="PANTHER" id="PTHR11113">
    <property type="entry name" value="N-ACETYLGLUCOSAMINE-6-PHOSPHATE DEACETYLASE"/>
    <property type="match status" value="1"/>
</dbReference>
<evidence type="ECO:0000259" key="13">
    <source>
        <dbReference type="Pfam" id="PF01979"/>
    </source>
</evidence>
<dbReference type="EC" id="3.5.1.25" evidence="2"/>
<comment type="pathway">
    <text evidence="8">Amino-sugar metabolism; N-acetylneuraminate degradation; D-fructose 6-phosphate from N-acetylneuraminate: step 4/5.</text>
</comment>
<dbReference type="Proteomes" id="UP000585638">
    <property type="component" value="Unassembled WGS sequence"/>
</dbReference>
<feature type="binding site" evidence="11">
    <location>
        <begin position="216"/>
        <end position="217"/>
    </location>
    <ligand>
        <name>substrate</name>
    </ligand>
</feature>